<dbReference type="Gene3D" id="3.10.129.10">
    <property type="entry name" value="Hotdog Thioesterase"/>
    <property type="match status" value="1"/>
</dbReference>
<dbReference type="CDD" id="cd03443">
    <property type="entry name" value="PaaI_thioesterase"/>
    <property type="match status" value="1"/>
</dbReference>
<sequence length="158" mass="16763">MGSGTGQSVQERHAPSSICFGCGPANHKGLRIRSFRTEGGLEMEFDPGDEHQAFPGMINGGIIGTLLDCHGNWTASMALMDQSGASEPPCTVTASYSIKLRRPTPHGVKLQVKGKVVSIDGARASIRMELAADGEVCATGEGLFVAVKEGHPAYHRWN</sequence>
<organism evidence="1">
    <name type="scientific">marine metagenome</name>
    <dbReference type="NCBI Taxonomy" id="408172"/>
    <lineage>
        <taxon>unclassified sequences</taxon>
        <taxon>metagenomes</taxon>
        <taxon>ecological metagenomes</taxon>
    </lineage>
</organism>
<reference evidence="1" key="1">
    <citation type="submission" date="2018-05" db="EMBL/GenBank/DDBJ databases">
        <authorList>
            <person name="Lanie J.A."/>
            <person name="Ng W.-L."/>
            <person name="Kazmierczak K.M."/>
            <person name="Andrzejewski T.M."/>
            <person name="Davidsen T.M."/>
            <person name="Wayne K.J."/>
            <person name="Tettelin H."/>
            <person name="Glass J.I."/>
            <person name="Rusch D."/>
            <person name="Podicherti R."/>
            <person name="Tsui H.-C.T."/>
            <person name="Winkler M.E."/>
        </authorList>
    </citation>
    <scope>NUCLEOTIDE SEQUENCE</scope>
</reference>
<evidence type="ECO:0000313" key="1">
    <source>
        <dbReference type="EMBL" id="SUZ47298.1"/>
    </source>
</evidence>
<dbReference type="SUPFAM" id="SSF54637">
    <property type="entry name" value="Thioesterase/thiol ester dehydrase-isomerase"/>
    <property type="match status" value="1"/>
</dbReference>
<protein>
    <recommendedName>
        <fullName evidence="2">Thioesterase domain-containing protein</fullName>
    </recommendedName>
</protein>
<dbReference type="AlphaFoldDB" id="A0A381N0U5"/>
<gene>
    <name evidence="1" type="ORF">METZ01_LOCUS152</name>
</gene>
<dbReference type="InterPro" id="IPR029069">
    <property type="entry name" value="HotDog_dom_sf"/>
</dbReference>
<proteinExistence type="predicted"/>
<dbReference type="EMBL" id="UINC01000009">
    <property type="protein sequence ID" value="SUZ47298.1"/>
    <property type="molecule type" value="Genomic_DNA"/>
</dbReference>
<dbReference type="Pfam" id="PF13279">
    <property type="entry name" value="4HBT_2"/>
    <property type="match status" value="1"/>
</dbReference>
<accession>A0A381N0U5</accession>
<name>A0A381N0U5_9ZZZZ</name>
<evidence type="ECO:0008006" key="2">
    <source>
        <dbReference type="Google" id="ProtNLM"/>
    </source>
</evidence>